<keyword evidence="5 10" id="KW-0547">Nucleotide-binding</keyword>
<keyword evidence="7 10" id="KW-0067">ATP-binding</keyword>
<evidence type="ECO:0000256" key="6">
    <source>
        <dbReference type="ARBA" id="ARBA00022800"/>
    </source>
</evidence>
<dbReference type="AlphaFoldDB" id="A0A7C4DA63"/>
<dbReference type="SUPFAM" id="SSF55003">
    <property type="entry name" value="PAP/Archaeal CCA-adding enzyme, C-terminal domain"/>
    <property type="match status" value="1"/>
</dbReference>
<comment type="catalytic activity">
    <reaction evidence="10">
        <text>a tRNA with a 3' CCA end + 2 CTP + ATP = a tRNA with a 3' CCACCA end + 3 diphosphate</text>
        <dbReference type="Rhea" id="RHEA:76235"/>
        <dbReference type="Rhea" id="RHEA-COMP:10468"/>
        <dbReference type="Rhea" id="RHEA-COMP:18655"/>
        <dbReference type="ChEBI" id="CHEBI:30616"/>
        <dbReference type="ChEBI" id="CHEBI:33019"/>
        <dbReference type="ChEBI" id="CHEBI:37563"/>
        <dbReference type="ChEBI" id="CHEBI:83071"/>
        <dbReference type="ChEBI" id="CHEBI:195187"/>
    </reaction>
</comment>
<evidence type="ECO:0000259" key="11">
    <source>
        <dbReference type="Pfam" id="PF01909"/>
    </source>
</evidence>
<dbReference type="EMBL" id="DTAN01000003">
    <property type="protein sequence ID" value="HGU64600.1"/>
    <property type="molecule type" value="Genomic_DNA"/>
</dbReference>
<evidence type="ECO:0000256" key="5">
    <source>
        <dbReference type="ARBA" id="ARBA00022741"/>
    </source>
</evidence>
<comment type="subunit">
    <text evidence="10">Homodimer.</text>
</comment>
<feature type="binding site" evidence="10">
    <location>
        <position position="51"/>
    </location>
    <ligand>
        <name>ATP</name>
        <dbReference type="ChEBI" id="CHEBI:30616"/>
    </ligand>
</feature>
<dbReference type="GO" id="GO:0001680">
    <property type="term" value="P:tRNA 3'-terminal CCA addition"/>
    <property type="evidence" value="ECO:0007669"/>
    <property type="project" value="UniProtKB-UniRule"/>
</dbReference>
<dbReference type="Gene3D" id="1.10.1410.30">
    <property type="entry name" value="CCA tRNA nucleotidyltransferase, domain 2"/>
    <property type="match status" value="1"/>
</dbReference>
<dbReference type="SUPFAM" id="SSF81631">
    <property type="entry name" value="PAP/OAS1 substrate-binding domain"/>
    <property type="match status" value="1"/>
</dbReference>
<dbReference type="GO" id="GO:0004810">
    <property type="term" value="F:CCA tRNA nucleotidyltransferase activity"/>
    <property type="evidence" value="ECO:0007669"/>
    <property type="project" value="UniProtKB-UniRule"/>
</dbReference>
<feature type="binding site" evidence="10">
    <location>
        <position position="63"/>
    </location>
    <ligand>
        <name>Mg(2+)</name>
        <dbReference type="ChEBI" id="CHEBI:18420"/>
    </ligand>
</feature>
<evidence type="ECO:0000256" key="4">
    <source>
        <dbReference type="ARBA" id="ARBA00022723"/>
    </source>
</evidence>
<dbReference type="InterPro" id="IPR006116">
    <property type="entry name" value="NT_2-5OAS_ClassI-CCAase"/>
</dbReference>
<feature type="binding site" evidence="10">
    <location>
        <position position="51"/>
    </location>
    <ligand>
        <name>CTP</name>
        <dbReference type="ChEBI" id="CHEBI:37563"/>
    </ligand>
</feature>
<dbReference type="InterPro" id="IPR011068">
    <property type="entry name" value="NuclTrfase_I-like_C"/>
</dbReference>
<feature type="domain" description="tRNA nucleotidyltransferase substrate binding" evidence="12">
    <location>
        <begin position="154"/>
        <end position="275"/>
    </location>
</feature>
<dbReference type="Gene3D" id="3.30.70.590">
    <property type="entry name" value="Poly(A) polymerase predicted RNA binding domain"/>
    <property type="match status" value="1"/>
</dbReference>
<proteinExistence type="inferred from homology"/>
<feature type="binding site" evidence="10">
    <location>
        <position position="169"/>
    </location>
    <ligand>
        <name>CTP</name>
        <dbReference type="ChEBI" id="CHEBI:37563"/>
    </ligand>
</feature>
<keyword evidence="1 10" id="KW-0808">Transferase</keyword>
<keyword evidence="2 10" id="KW-0819">tRNA processing</keyword>
<dbReference type="GO" id="GO:0000287">
    <property type="term" value="F:magnesium ion binding"/>
    <property type="evidence" value="ECO:0007669"/>
    <property type="project" value="UniProtKB-UniRule"/>
</dbReference>
<evidence type="ECO:0000256" key="3">
    <source>
        <dbReference type="ARBA" id="ARBA00022695"/>
    </source>
</evidence>
<dbReference type="NCBIfam" id="TIGR03671">
    <property type="entry name" value="cca_archaeal"/>
    <property type="match status" value="1"/>
</dbReference>
<evidence type="ECO:0000259" key="13">
    <source>
        <dbReference type="Pfam" id="PF21133"/>
    </source>
</evidence>
<dbReference type="PANTHER" id="PTHR39643">
    <property type="entry name" value="CCA-ADDING ENZYME"/>
    <property type="match status" value="1"/>
</dbReference>
<feature type="binding site" evidence="10">
    <location>
        <position position="117"/>
    </location>
    <ligand>
        <name>Mg(2+)</name>
        <dbReference type="ChEBI" id="CHEBI:18420"/>
    </ligand>
</feature>
<dbReference type="InterPro" id="IPR002934">
    <property type="entry name" value="Polymerase_NTP_transf_dom"/>
</dbReference>
<feature type="domain" description="CCA-adding enzyme C-terminal" evidence="13">
    <location>
        <begin position="293"/>
        <end position="417"/>
    </location>
</feature>
<comment type="caution">
    <text evidence="10">Lacks conserved residue(s) required for the propagation of feature annotation.</text>
</comment>
<keyword evidence="6 10" id="KW-0692">RNA repair</keyword>
<feature type="binding site" evidence="10">
    <location>
        <position position="140"/>
    </location>
    <ligand>
        <name>CTP</name>
        <dbReference type="ChEBI" id="CHEBI:37563"/>
    </ligand>
</feature>
<feature type="binding site" evidence="10">
    <location>
        <position position="140"/>
    </location>
    <ligand>
        <name>ATP</name>
        <dbReference type="ChEBI" id="CHEBI:30616"/>
    </ligand>
</feature>
<dbReference type="HAMAP" id="MF_01264">
    <property type="entry name" value="CCA_arch"/>
    <property type="match status" value="1"/>
</dbReference>
<dbReference type="GO" id="GO:0000049">
    <property type="term" value="F:tRNA binding"/>
    <property type="evidence" value="ECO:0007669"/>
    <property type="project" value="UniProtKB-UniRule"/>
</dbReference>
<dbReference type="InterPro" id="IPR043519">
    <property type="entry name" value="NT_sf"/>
</dbReference>
<accession>A0A7C4DA63</accession>
<evidence type="ECO:0000256" key="7">
    <source>
        <dbReference type="ARBA" id="ARBA00022840"/>
    </source>
</evidence>
<dbReference type="InterPro" id="IPR048833">
    <property type="entry name" value="CAA_C"/>
</dbReference>
<dbReference type="PANTHER" id="PTHR39643:SF1">
    <property type="entry name" value="CCA-ADDING ENZYME"/>
    <property type="match status" value="1"/>
</dbReference>
<dbReference type="PIRSF" id="PIRSF005335">
    <property type="entry name" value="CCA_arch"/>
    <property type="match status" value="1"/>
</dbReference>
<comment type="function">
    <text evidence="10">Catalyzes the addition and repair of the essential 3'-terminal CCA sequence in tRNAs without using a nucleic acid template. Adds these three nucleotides in the order of C, C, and A to the tRNA nucleotide-73, using CTP and ATP as substrates and producing inorganic pyrophosphate. tRNA 3'-terminal CCA addition is required both for tRNA processing and repair. Also involved in tRNA surveillance by mediating tandem CCA addition to generate a CCACCA at the 3' terminus of unstable tRNAs. While stable tRNAs receive only 3'-terminal CCA, unstable tRNAs are marked with CCACCA and rapidly degraded.</text>
</comment>
<name>A0A7C4DA63_STAMA</name>
<comment type="cofactor">
    <cofactor evidence="10">
        <name>Mg(2+)</name>
        <dbReference type="ChEBI" id="CHEBI:18420"/>
    </cofactor>
</comment>
<feature type="binding site" evidence="10">
    <location>
        <position position="160"/>
    </location>
    <ligand>
        <name>ATP</name>
        <dbReference type="ChEBI" id="CHEBI:30616"/>
    </ligand>
</feature>
<keyword evidence="3 10" id="KW-0548">Nucleotidyltransferase</keyword>
<dbReference type="EC" id="2.7.7.72" evidence="10"/>
<dbReference type="Pfam" id="PF01909">
    <property type="entry name" value="NTP_transf_2"/>
    <property type="match status" value="1"/>
</dbReference>
<comment type="caution">
    <text evidence="14">The sequence shown here is derived from an EMBL/GenBank/DDBJ whole genome shotgun (WGS) entry which is preliminary data.</text>
</comment>
<dbReference type="Gene3D" id="3.30.460.10">
    <property type="entry name" value="Beta Polymerase, domain 2"/>
    <property type="match status" value="1"/>
</dbReference>
<gene>
    <name evidence="10 14" type="primary">cca</name>
    <name evidence="15" type="ORF">ENT92_00045</name>
    <name evidence="14" type="ORF">ENU14_03890</name>
</gene>
<comment type="catalytic activity">
    <reaction evidence="10">
        <text>a tRNA precursor + 2 CTP + ATP = a tRNA with a 3' CCA end + 3 diphosphate</text>
        <dbReference type="Rhea" id="RHEA:14433"/>
        <dbReference type="Rhea" id="RHEA-COMP:10465"/>
        <dbReference type="Rhea" id="RHEA-COMP:10468"/>
        <dbReference type="ChEBI" id="CHEBI:30616"/>
        <dbReference type="ChEBI" id="CHEBI:33019"/>
        <dbReference type="ChEBI" id="CHEBI:37563"/>
        <dbReference type="ChEBI" id="CHEBI:74896"/>
        <dbReference type="ChEBI" id="CHEBI:83071"/>
        <dbReference type="EC" id="2.7.7.72"/>
    </reaction>
</comment>
<feature type="domain" description="Polymerase nucleotidyl transferase" evidence="11">
    <location>
        <begin position="33"/>
        <end position="140"/>
    </location>
</feature>
<dbReference type="Pfam" id="PF21133">
    <property type="entry name" value="CAA_C"/>
    <property type="match status" value="1"/>
</dbReference>
<dbReference type="Pfam" id="PF09249">
    <property type="entry name" value="tRNA_NucTransf2"/>
    <property type="match status" value="1"/>
</dbReference>
<feature type="binding site" evidence="10">
    <location>
        <position position="160"/>
    </location>
    <ligand>
        <name>CTP</name>
        <dbReference type="ChEBI" id="CHEBI:37563"/>
    </ligand>
</feature>
<evidence type="ECO:0000313" key="14">
    <source>
        <dbReference type="EMBL" id="HGM58713.1"/>
    </source>
</evidence>
<evidence type="ECO:0000256" key="10">
    <source>
        <dbReference type="HAMAP-Rule" id="MF_01264"/>
    </source>
</evidence>
<dbReference type="InterPro" id="IPR008229">
    <property type="entry name" value="CCA-adding_arc"/>
</dbReference>
<dbReference type="GO" id="GO:0005524">
    <property type="term" value="F:ATP binding"/>
    <property type="evidence" value="ECO:0007669"/>
    <property type="project" value="UniProtKB-UniRule"/>
</dbReference>
<protein>
    <recommendedName>
        <fullName evidence="10">CCA-adding enzyme</fullName>
        <ecNumber evidence="10">2.7.7.72</ecNumber>
    </recommendedName>
    <alternativeName>
        <fullName evidence="10">CCA tRNA nucleotidyltransferase</fullName>
    </alternativeName>
    <alternativeName>
        <fullName evidence="10">tRNA CCA-pyrophosphorylase</fullName>
    </alternativeName>
    <alternativeName>
        <fullName evidence="10">tRNA adenylyl-/cytidylyl- transferase</fullName>
    </alternativeName>
    <alternativeName>
        <fullName evidence="10">tRNA nucleotidyltransferase</fullName>
    </alternativeName>
    <alternativeName>
        <fullName evidence="10">tRNA-NT</fullName>
    </alternativeName>
</protein>
<evidence type="ECO:0000313" key="15">
    <source>
        <dbReference type="EMBL" id="HGU64600.1"/>
    </source>
</evidence>
<comment type="miscellaneous">
    <text evidence="10">A single active site specifically recognizes both ATP and CTP and is responsible for their addition.</text>
</comment>
<dbReference type="InterPro" id="IPR015329">
    <property type="entry name" value="tRNA_NucTransf2"/>
</dbReference>
<feature type="binding site" evidence="10">
    <location>
        <position position="65"/>
    </location>
    <ligand>
        <name>Mg(2+)</name>
        <dbReference type="ChEBI" id="CHEBI:18420"/>
    </ligand>
</feature>
<dbReference type="CDD" id="cd05400">
    <property type="entry name" value="NT_2-5OAS_ClassI-CCAase"/>
    <property type="match status" value="1"/>
</dbReference>
<reference evidence="14" key="1">
    <citation type="journal article" date="2020" name="mSystems">
        <title>Genome- and Community-Level Interaction Insights into Carbon Utilization and Element Cycling Functions of Hydrothermarchaeota in Hydrothermal Sediment.</title>
        <authorList>
            <person name="Zhou Z."/>
            <person name="Liu Y."/>
            <person name="Xu W."/>
            <person name="Pan J."/>
            <person name="Luo Z.H."/>
            <person name="Li M."/>
        </authorList>
    </citation>
    <scope>NUCLEOTIDE SEQUENCE [LARGE SCALE GENOMIC DNA]</scope>
    <source>
        <strain evidence="15">SpSt-622</strain>
        <strain evidence="14">SpSt-642</strain>
    </source>
</reference>
<keyword evidence="8 10" id="KW-0460">Magnesium</keyword>
<comment type="similarity">
    <text evidence="10">Belongs to the tRNA nucleotidyltransferase/poly(A) polymerase family. Archaeal CCA-adding enzyme subfamily.</text>
</comment>
<feature type="binding site" evidence="10">
    <location>
        <position position="169"/>
    </location>
    <ligand>
        <name>ATP</name>
        <dbReference type="ChEBI" id="CHEBI:30616"/>
    </ligand>
</feature>
<dbReference type="EMBL" id="DTBJ01000029">
    <property type="protein sequence ID" value="HGM58713.1"/>
    <property type="molecule type" value="Genomic_DNA"/>
</dbReference>
<keyword evidence="4 10" id="KW-0479">Metal-binding</keyword>
<sequence>MNTIEELIIERIKPTQDEYQYLEEIFTRIKNHLENYLRKHGVEVEVTLQGSVAHDTWLHGDRDIDVFILFPKNIEINELRDKYFKLVAKACSEIGLVEFRYAEHPYVRLKLDSVEADIVPAYKLNSPNEIRTAVDRTPFHTMYVNSKLTREMKNEVRLLKKFMKSIGVYGAEIKTKGFSGYVVELLIIHYGNFRKAVEEISKWRAPVYLNTLGSEEEFRKIIRKLRVKYRDSIIYIPDPVDPMRNTTANVSMRNFVKLVLASNCYLKNPDPLFFEEGVRRNINLDELNKLVRNRCILILYFNLYEKLAPDVLWGELWRTCDRVVKVILNHGFNVIDYNVWSDEKNRAIILLELDECVKNYLKLYKGPEYWSINRVLDYIIKHIEKKSIGPWIDNNGSLVALGTRKFTDIRELLINRAFEYLVAPHFRNNKPIVKIINHENISDFIGDDELFQQIQDFIVKRPVWMEKCIG</sequence>
<dbReference type="GO" id="GO:0042245">
    <property type="term" value="P:RNA repair"/>
    <property type="evidence" value="ECO:0007669"/>
    <property type="project" value="UniProtKB-KW"/>
</dbReference>
<dbReference type="InterPro" id="IPR042090">
    <property type="entry name" value="CCA_tRNA_nucleotrans_2"/>
</dbReference>
<evidence type="ECO:0000256" key="8">
    <source>
        <dbReference type="ARBA" id="ARBA00022842"/>
    </source>
</evidence>
<keyword evidence="9 10" id="KW-0694">RNA-binding</keyword>
<evidence type="ECO:0000256" key="1">
    <source>
        <dbReference type="ARBA" id="ARBA00022679"/>
    </source>
</evidence>
<dbReference type="SUPFAM" id="SSF81301">
    <property type="entry name" value="Nucleotidyltransferase"/>
    <property type="match status" value="1"/>
</dbReference>
<dbReference type="Gene3D" id="3.30.70.1550">
    <property type="entry name" value="Archaeal tRNA CCA-adding enzyme catalytic domain"/>
    <property type="match status" value="1"/>
</dbReference>
<evidence type="ECO:0000256" key="9">
    <source>
        <dbReference type="ARBA" id="ARBA00022884"/>
    </source>
</evidence>
<organism evidence="14">
    <name type="scientific">Staphylothermus marinus</name>
    <dbReference type="NCBI Taxonomy" id="2280"/>
    <lineage>
        <taxon>Archaea</taxon>
        <taxon>Thermoproteota</taxon>
        <taxon>Thermoprotei</taxon>
        <taxon>Desulfurococcales</taxon>
        <taxon>Desulfurococcaceae</taxon>
        <taxon>Staphylothermus</taxon>
    </lineage>
</organism>
<evidence type="ECO:0000259" key="12">
    <source>
        <dbReference type="Pfam" id="PF09249"/>
    </source>
</evidence>
<evidence type="ECO:0000256" key="2">
    <source>
        <dbReference type="ARBA" id="ARBA00022694"/>
    </source>
</evidence>